<dbReference type="EMBL" id="BK014952">
    <property type="protein sequence ID" value="DAD84121.1"/>
    <property type="molecule type" value="Genomic_DNA"/>
</dbReference>
<organism evidence="2">
    <name type="scientific">Podoviridae sp. ctoqT5</name>
    <dbReference type="NCBI Taxonomy" id="2826577"/>
    <lineage>
        <taxon>Viruses</taxon>
        <taxon>Duplodnaviria</taxon>
        <taxon>Heunggongvirae</taxon>
        <taxon>Uroviricota</taxon>
        <taxon>Caudoviricetes</taxon>
    </lineage>
</organism>
<evidence type="ECO:0000256" key="1">
    <source>
        <dbReference type="SAM" id="Phobius"/>
    </source>
</evidence>
<reference evidence="2" key="1">
    <citation type="journal article" date="2021" name="Proc. Natl. Acad. Sci. U.S.A.">
        <title>A Catalog of Tens of Thousands of Viruses from Human Metagenomes Reveals Hidden Associations with Chronic Diseases.</title>
        <authorList>
            <person name="Tisza M.J."/>
            <person name="Buck C.B."/>
        </authorList>
    </citation>
    <scope>NUCLEOTIDE SEQUENCE</scope>
    <source>
        <strain evidence="2">CtoqT5</strain>
    </source>
</reference>
<evidence type="ECO:0000313" key="2">
    <source>
        <dbReference type="EMBL" id="DAD84121.1"/>
    </source>
</evidence>
<feature type="transmembrane region" description="Helical" evidence="1">
    <location>
        <begin position="111"/>
        <end position="132"/>
    </location>
</feature>
<keyword evidence="1" id="KW-0472">Membrane</keyword>
<name>A0A8S5MP83_9CAUD</name>
<sequence>MEKRTKEELFDMFYKNNCEFPLECVEVLLMNGYFISHDLYWNVIMEYCKAIPLSKNYTLEEVKALALGAERVNRGREQDFFKILGMTKEEWLSYKERKTKKKAIQKKILQIMKPITAAMWIFIGIVALFKLFH</sequence>
<proteinExistence type="predicted"/>
<accession>A0A8S5MP83</accession>
<keyword evidence="1" id="KW-0812">Transmembrane</keyword>
<keyword evidence="1" id="KW-1133">Transmembrane helix</keyword>
<protein>
    <submittedName>
        <fullName evidence="2">Uncharacterized protein</fullName>
    </submittedName>
</protein>